<evidence type="ECO:0000313" key="2">
    <source>
        <dbReference type="Proteomes" id="UP001597180"/>
    </source>
</evidence>
<dbReference type="InterPro" id="IPR034660">
    <property type="entry name" value="DinB/YfiT-like"/>
</dbReference>
<dbReference type="Gene3D" id="1.20.120.450">
    <property type="entry name" value="dinb family like domain"/>
    <property type="match status" value="1"/>
</dbReference>
<protein>
    <submittedName>
        <fullName evidence="1">DinB family protein</fullName>
    </submittedName>
</protein>
<gene>
    <name evidence="1" type="ORF">ACFQ4B_16000</name>
</gene>
<organism evidence="1 2">
    <name type="scientific">Paenibacillus vulneris</name>
    <dbReference type="NCBI Taxonomy" id="1133364"/>
    <lineage>
        <taxon>Bacteria</taxon>
        <taxon>Bacillati</taxon>
        <taxon>Bacillota</taxon>
        <taxon>Bacilli</taxon>
        <taxon>Bacillales</taxon>
        <taxon>Paenibacillaceae</taxon>
        <taxon>Paenibacillus</taxon>
    </lineage>
</organism>
<sequence length="166" mass="18990">MNKQLKRIESCLKLLSDEQIWHRCKPNMNSVGNLCLHLAGNEYQHIVSGIGNAPFNRTRSSEFTTNNGMSREALIELLNDVRRQSSSIIEGITESDLTTSITIHYSVEDWNKMVVRPAFETNAYYSRDIETILVQVCEHYSYHAGQIVIITKLLNDNQDNITGTYH</sequence>
<proteinExistence type="predicted"/>
<dbReference type="Pfam" id="PF07609">
    <property type="entry name" value="DUF1572"/>
    <property type="match status" value="1"/>
</dbReference>
<dbReference type="Proteomes" id="UP001597180">
    <property type="component" value="Unassembled WGS sequence"/>
</dbReference>
<accession>A0ABW3UNZ1</accession>
<name>A0ABW3UNZ1_9BACL</name>
<reference evidence="2" key="1">
    <citation type="journal article" date="2019" name="Int. J. Syst. Evol. Microbiol.">
        <title>The Global Catalogue of Microorganisms (GCM) 10K type strain sequencing project: providing services to taxonomists for standard genome sequencing and annotation.</title>
        <authorList>
            <consortium name="The Broad Institute Genomics Platform"/>
            <consortium name="The Broad Institute Genome Sequencing Center for Infectious Disease"/>
            <person name="Wu L."/>
            <person name="Ma J."/>
        </authorList>
    </citation>
    <scope>NUCLEOTIDE SEQUENCE [LARGE SCALE GENOMIC DNA]</scope>
    <source>
        <strain evidence="2">CCUG 53270</strain>
    </source>
</reference>
<keyword evidence="2" id="KW-1185">Reference proteome</keyword>
<dbReference type="EMBL" id="JBHTLU010000019">
    <property type="protein sequence ID" value="MFD1221621.1"/>
    <property type="molecule type" value="Genomic_DNA"/>
</dbReference>
<dbReference type="SUPFAM" id="SSF109854">
    <property type="entry name" value="DinB/YfiT-like putative metalloenzymes"/>
    <property type="match status" value="1"/>
</dbReference>
<comment type="caution">
    <text evidence="1">The sequence shown here is derived from an EMBL/GenBank/DDBJ whole genome shotgun (WGS) entry which is preliminary data.</text>
</comment>
<evidence type="ECO:0000313" key="1">
    <source>
        <dbReference type="EMBL" id="MFD1221621.1"/>
    </source>
</evidence>
<dbReference type="InterPro" id="IPR011466">
    <property type="entry name" value="DUF1572"/>
</dbReference>
<dbReference type="RefSeq" id="WP_345586315.1">
    <property type="nucleotide sequence ID" value="NZ_BAABJG010000003.1"/>
</dbReference>